<evidence type="ECO:0000313" key="2">
    <source>
        <dbReference type="Proteomes" id="UP000176609"/>
    </source>
</evidence>
<comment type="caution">
    <text evidence="1">The sequence shown here is derived from an EMBL/GenBank/DDBJ whole genome shotgun (WGS) entry which is preliminary data.</text>
</comment>
<protein>
    <recommendedName>
        <fullName evidence="3">Glycosyltransferase 2-like domain-containing protein</fullName>
    </recommendedName>
</protein>
<dbReference type="Pfam" id="PF13641">
    <property type="entry name" value="Glyco_tranf_2_3"/>
    <property type="match status" value="1"/>
</dbReference>
<accession>A0A1F6AN34</accession>
<evidence type="ECO:0000313" key="1">
    <source>
        <dbReference type="EMBL" id="OGG26109.1"/>
    </source>
</evidence>
<organism evidence="1 2">
    <name type="scientific">Candidatus Gottesmanbacteria bacterium RIFCSPLOWO2_01_FULL_39_12b</name>
    <dbReference type="NCBI Taxonomy" id="1798388"/>
    <lineage>
        <taxon>Bacteria</taxon>
        <taxon>Candidatus Gottesmaniibacteriota</taxon>
    </lineage>
</organism>
<gene>
    <name evidence="1" type="ORF">A2960_03890</name>
</gene>
<dbReference type="AlphaFoldDB" id="A0A1F6AN34"/>
<dbReference type="InterPro" id="IPR029044">
    <property type="entry name" value="Nucleotide-diphossugar_trans"/>
</dbReference>
<evidence type="ECO:0008006" key="3">
    <source>
        <dbReference type="Google" id="ProtNLM"/>
    </source>
</evidence>
<dbReference type="SUPFAM" id="SSF53448">
    <property type="entry name" value="Nucleotide-diphospho-sugar transferases"/>
    <property type="match status" value="1"/>
</dbReference>
<name>A0A1F6AN34_9BACT</name>
<reference evidence="1 2" key="1">
    <citation type="journal article" date="2016" name="Nat. Commun.">
        <title>Thousands of microbial genomes shed light on interconnected biogeochemical processes in an aquifer system.</title>
        <authorList>
            <person name="Anantharaman K."/>
            <person name="Brown C.T."/>
            <person name="Hug L.A."/>
            <person name="Sharon I."/>
            <person name="Castelle C.J."/>
            <person name="Probst A.J."/>
            <person name="Thomas B.C."/>
            <person name="Singh A."/>
            <person name="Wilkins M.J."/>
            <person name="Karaoz U."/>
            <person name="Brodie E.L."/>
            <person name="Williams K.H."/>
            <person name="Hubbard S.S."/>
            <person name="Banfield J.F."/>
        </authorList>
    </citation>
    <scope>NUCLEOTIDE SEQUENCE [LARGE SCALE GENOMIC DNA]</scope>
</reference>
<dbReference type="Gene3D" id="3.90.550.10">
    <property type="entry name" value="Spore Coat Polysaccharide Biosynthesis Protein SpsA, Chain A"/>
    <property type="match status" value="1"/>
</dbReference>
<dbReference type="EMBL" id="MFJR01000013">
    <property type="protein sequence ID" value="OGG26109.1"/>
    <property type="molecule type" value="Genomic_DNA"/>
</dbReference>
<dbReference type="Proteomes" id="UP000176609">
    <property type="component" value="Unassembled WGS sequence"/>
</dbReference>
<proteinExistence type="predicted"/>
<sequence length="224" mass="25814">MIKIVFCLPGSNFSTRFLRAWTKLLHACFRNYGVETHVRGAASSNIYIVRNNCLGGILGGPENQKPFQGEINYDYIMWIDSDIIFEPEQFKLLLDQMESDKKIHILSGLYFHESERRFVAVKQWNSTYYKKHQSPLFLLEKDVKGKNQPIKVDYAGMGFMLIRKGVFERLDYPWFNPLDLNTGPDQKSFSSEDAAFCLKAKKAGINTYVDPETIVGHEKLTVII</sequence>